<keyword evidence="2" id="KW-0812">Transmembrane</keyword>
<feature type="transmembrane region" description="Helical" evidence="2">
    <location>
        <begin position="120"/>
        <end position="145"/>
    </location>
</feature>
<proteinExistence type="predicted"/>
<dbReference type="InterPro" id="IPR007921">
    <property type="entry name" value="CHAP_dom"/>
</dbReference>
<dbReference type="InterPro" id="IPR038765">
    <property type="entry name" value="Papain-like_cys_pep_sf"/>
</dbReference>
<dbReference type="OrthoDB" id="3240061at2"/>
<gene>
    <name evidence="4" type="ORF">PSRA_0673</name>
</gene>
<dbReference type="PROSITE" id="PS50911">
    <property type="entry name" value="CHAP"/>
    <property type="match status" value="1"/>
</dbReference>
<evidence type="ECO:0000256" key="2">
    <source>
        <dbReference type="SAM" id="Phobius"/>
    </source>
</evidence>
<keyword evidence="2" id="KW-1133">Transmembrane helix</keyword>
<dbReference type="SUPFAM" id="SSF54001">
    <property type="entry name" value="Cysteine proteinases"/>
    <property type="match status" value="1"/>
</dbReference>
<evidence type="ECO:0000313" key="5">
    <source>
        <dbReference type="Proteomes" id="UP000216725"/>
    </source>
</evidence>
<dbReference type="RefSeq" id="WP_094660506.1">
    <property type="nucleotide sequence ID" value="NZ_MWWR01000005.1"/>
</dbReference>
<organism evidence="4 5">
    <name type="scientific">Pseudoscardovia radai</name>
    <dbReference type="NCBI Taxonomy" id="987066"/>
    <lineage>
        <taxon>Bacteria</taxon>
        <taxon>Bacillati</taxon>
        <taxon>Actinomycetota</taxon>
        <taxon>Actinomycetes</taxon>
        <taxon>Bifidobacteriales</taxon>
        <taxon>Bifidobacteriaceae</taxon>
        <taxon>Pseudoscardovia</taxon>
    </lineage>
</organism>
<name>A0A261EZ68_9BIFI</name>
<dbReference type="EMBL" id="MWWR01000005">
    <property type="protein sequence ID" value="OZG52123.1"/>
    <property type="molecule type" value="Genomic_DNA"/>
</dbReference>
<feature type="region of interest" description="Disordered" evidence="1">
    <location>
        <begin position="161"/>
        <end position="199"/>
    </location>
</feature>
<dbReference type="AlphaFoldDB" id="A0A261EZ68"/>
<evidence type="ECO:0000313" key="4">
    <source>
        <dbReference type="EMBL" id="OZG52123.1"/>
    </source>
</evidence>
<dbReference type="Gene3D" id="3.90.1720.10">
    <property type="entry name" value="endopeptidase domain like (from Nostoc punctiforme)"/>
    <property type="match status" value="1"/>
</dbReference>
<evidence type="ECO:0000259" key="3">
    <source>
        <dbReference type="PROSITE" id="PS50911"/>
    </source>
</evidence>
<accession>A0A261EZ68</accession>
<protein>
    <submittedName>
        <fullName evidence="4">Peptidoglycan-binding protein LysM</fullName>
    </submittedName>
</protein>
<reference evidence="4 5" key="1">
    <citation type="journal article" date="2017" name="BMC Genomics">
        <title>Comparative genomic and phylogenomic analyses of the Bifidobacteriaceae family.</title>
        <authorList>
            <person name="Lugli G.A."/>
            <person name="Milani C."/>
            <person name="Turroni F."/>
            <person name="Duranti S."/>
            <person name="Mancabelli L."/>
            <person name="Mangifesta M."/>
            <person name="Ferrario C."/>
            <person name="Modesto M."/>
            <person name="Mattarelli P."/>
            <person name="Jiri K."/>
            <person name="van Sinderen D."/>
            <person name="Ventura M."/>
        </authorList>
    </citation>
    <scope>NUCLEOTIDE SEQUENCE [LARGE SCALE GENOMIC DNA]</scope>
    <source>
        <strain evidence="4 5">DSM 24742</strain>
    </source>
</reference>
<keyword evidence="5" id="KW-1185">Reference proteome</keyword>
<comment type="caution">
    <text evidence="4">The sequence shown here is derived from an EMBL/GenBank/DDBJ whole genome shotgun (WGS) entry which is preliminary data.</text>
</comment>
<dbReference type="Pfam" id="PF05257">
    <property type="entry name" value="CHAP"/>
    <property type="match status" value="1"/>
</dbReference>
<dbReference type="Proteomes" id="UP000216725">
    <property type="component" value="Unassembled WGS sequence"/>
</dbReference>
<keyword evidence="2" id="KW-0472">Membrane</keyword>
<feature type="domain" description="Peptidase C51" evidence="3">
    <location>
        <begin position="237"/>
        <end position="364"/>
    </location>
</feature>
<evidence type="ECO:0000256" key="1">
    <source>
        <dbReference type="SAM" id="MobiDB-lite"/>
    </source>
</evidence>
<sequence>MGHAAHKAGHAERQSFATIRALASISGSSSVSPRHSGRHISHNAESVSAEARHAQHGRVPSAIVEHAAKSATSKSSLSAGSDVAAVVDVRRMLLRELNSAPLTRREIRERNRRDSRKSNFMMAGAMVVLIGSAGALCGASAAGVFDRTPLAEAQVASQQILPADSSDVTGDAYDSSSSRSETRSESVDTSDSTSWDGQETMGQLKVVTLSSRNLTLPEGKQVADGIWRNNELFLADPSDVDVPDSVDHQTGDTGNSYPYGQCTWWAYVRRHQLGLPVGSYFGNAMSWAASARALGYSVDNNPQAGDIVVFAPGQAGASTTYGHVAIVEAVIGDKIVISEANSGGALGQATSRTLANIHDFTYIHS</sequence>